<evidence type="ECO:0000256" key="4">
    <source>
        <dbReference type="ARBA" id="ARBA00022475"/>
    </source>
</evidence>
<organism evidence="12 13">
    <name type="scientific">Microbacterium aurantiacum</name>
    <dbReference type="NCBI Taxonomy" id="162393"/>
    <lineage>
        <taxon>Bacteria</taxon>
        <taxon>Bacillati</taxon>
        <taxon>Actinomycetota</taxon>
        <taxon>Actinomycetes</taxon>
        <taxon>Micrococcales</taxon>
        <taxon>Microbacteriaceae</taxon>
        <taxon>Microbacterium</taxon>
    </lineage>
</organism>
<feature type="transmembrane region" description="Helical" evidence="11">
    <location>
        <begin position="248"/>
        <end position="281"/>
    </location>
</feature>
<proteinExistence type="predicted"/>
<comment type="caution">
    <text evidence="12">The sequence shown here is derived from an EMBL/GenBank/DDBJ whole genome shotgun (WGS) entry which is preliminary data.</text>
</comment>
<dbReference type="GO" id="GO:0005886">
    <property type="term" value="C:plasma membrane"/>
    <property type="evidence" value="ECO:0007669"/>
    <property type="project" value="UniProtKB-SubCell"/>
</dbReference>
<dbReference type="PANTHER" id="PTHR32196:SF29">
    <property type="entry name" value="AUTOINDUCER 2 IMPORT SYSTEM PERMEASE PROTEIN LSRC"/>
    <property type="match status" value="1"/>
</dbReference>
<name>A0AAJ2HF27_9MICO</name>
<comment type="subunit">
    <text evidence="2">The complex is composed of two ATP-binding proteins (LsrA), two transmembrane proteins (LsrC and LsrD) and a solute-binding protein (LsrB).</text>
</comment>
<feature type="transmembrane region" description="Helical" evidence="11">
    <location>
        <begin position="214"/>
        <end position="236"/>
    </location>
</feature>
<feature type="transmembrane region" description="Helical" evidence="11">
    <location>
        <begin position="12"/>
        <end position="32"/>
    </location>
</feature>
<dbReference type="GeneID" id="301456891"/>
<evidence type="ECO:0000313" key="13">
    <source>
        <dbReference type="Proteomes" id="UP001183582"/>
    </source>
</evidence>
<accession>A0AAJ2HF27</accession>
<evidence type="ECO:0000256" key="6">
    <source>
        <dbReference type="ARBA" id="ARBA00022692"/>
    </source>
</evidence>
<evidence type="ECO:0000256" key="9">
    <source>
        <dbReference type="ARBA" id="ARBA00025439"/>
    </source>
</evidence>
<keyword evidence="6 11" id="KW-0812">Transmembrane</keyword>
<dbReference type="InterPro" id="IPR001851">
    <property type="entry name" value="ABC_transp_permease"/>
</dbReference>
<dbReference type="RefSeq" id="WP_310890396.1">
    <property type="nucleotide sequence ID" value="NZ_BAAAGR010000001.1"/>
</dbReference>
<keyword evidence="3" id="KW-0813">Transport</keyword>
<sequence length="340" mass="34722">MNPSATVRRMLNIPGIPMTFILIAAVIVFQVLNPIFLSPGTMDNFLTNAAPILLLTLGVAIVIVGGGIDLSVGTVAGLSAGTTMVTLVGGAPLWAGVAVGALTGLLFGLLNGFLVAVLRIDDFIATLATLNIAAGLLVVLSQAAVLQGATTPGFATITRGDVFGIPISFVVALGLFLIAHLVLSKTVTGRRLYAIGVSAEASNVAGVSVPRVRLFTFVVSGLLAGVAGVLLASRLGAVQAFLGIGYEFTAIAGAVVGGIALAGGIGNVWAALIGGLFLLTIQQGLRLNNVDPVYFSIVTALAIVFGVVFDRQVRRVLLRGALARTAAAVDERRVSEEGVR</sequence>
<feature type="transmembrane region" description="Helical" evidence="11">
    <location>
        <begin position="162"/>
        <end position="183"/>
    </location>
</feature>
<evidence type="ECO:0000256" key="10">
    <source>
        <dbReference type="ARBA" id="ARBA00039382"/>
    </source>
</evidence>
<reference evidence="12 13" key="1">
    <citation type="submission" date="2021-06" db="EMBL/GenBank/DDBJ databases">
        <title>Genome-based taxonomic framework of Microbacterium strains isolated from marine environment, the description of four new species and reclassification of four preexisting species.</title>
        <authorList>
            <person name="Lee S.D."/>
            <person name="Kim S.-M."/>
            <person name="Byeon Y.-S."/>
            <person name="Yang H.L."/>
            <person name="Kim I.S."/>
        </authorList>
    </citation>
    <scope>NUCLEOTIDE SEQUENCE [LARGE SCALE GENOMIC DNA]</scope>
    <source>
        <strain evidence="12 13">KACC 20514</strain>
    </source>
</reference>
<evidence type="ECO:0000256" key="8">
    <source>
        <dbReference type="ARBA" id="ARBA00023136"/>
    </source>
</evidence>
<feature type="transmembrane region" description="Helical" evidence="11">
    <location>
        <begin position="123"/>
        <end position="141"/>
    </location>
</feature>
<gene>
    <name evidence="12" type="ORF">KZC50_01655</name>
</gene>
<evidence type="ECO:0000256" key="11">
    <source>
        <dbReference type="SAM" id="Phobius"/>
    </source>
</evidence>
<dbReference type="EMBL" id="JAHWXH010000001">
    <property type="protein sequence ID" value="MDS0244312.1"/>
    <property type="molecule type" value="Genomic_DNA"/>
</dbReference>
<evidence type="ECO:0000256" key="1">
    <source>
        <dbReference type="ARBA" id="ARBA00004651"/>
    </source>
</evidence>
<dbReference type="Proteomes" id="UP001183582">
    <property type="component" value="Unassembled WGS sequence"/>
</dbReference>
<evidence type="ECO:0000256" key="2">
    <source>
        <dbReference type="ARBA" id="ARBA00011262"/>
    </source>
</evidence>
<keyword evidence="5" id="KW-0997">Cell inner membrane</keyword>
<feature type="transmembrane region" description="Helical" evidence="11">
    <location>
        <begin position="93"/>
        <end position="117"/>
    </location>
</feature>
<comment type="subcellular location">
    <subcellularLocation>
        <location evidence="1">Cell membrane</location>
        <topology evidence="1">Multi-pass membrane protein</topology>
    </subcellularLocation>
</comment>
<feature type="transmembrane region" description="Helical" evidence="11">
    <location>
        <begin position="293"/>
        <end position="309"/>
    </location>
</feature>
<evidence type="ECO:0000256" key="5">
    <source>
        <dbReference type="ARBA" id="ARBA00022519"/>
    </source>
</evidence>
<keyword evidence="4" id="KW-1003">Cell membrane</keyword>
<evidence type="ECO:0000256" key="3">
    <source>
        <dbReference type="ARBA" id="ARBA00022448"/>
    </source>
</evidence>
<protein>
    <recommendedName>
        <fullName evidence="10">Autoinducer 2 import system permease protein LsrC</fullName>
    </recommendedName>
</protein>
<feature type="transmembrane region" description="Helical" evidence="11">
    <location>
        <begin position="52"/>
        <end position="81"/>
    </location>
</feature>
<dbReference type="AlphaFoldDB" id="A0AAJ2HF27"/>
<dbReference type="PANTHER" id="PTHR32196">
    <property type="entry name" value="ABC TRANSPORTER PERMEASE PROTEIN YPHD-RELATED-RELATED"/>
    <property type="match status" value="1"/>
</dbReference>
<dbReference type="Pfam" id="PF02653">
    <property type="entry name" value="BPD_transp_2"/>
    <property type="match status" value="1"/>
</dbReference>
<keyword evidence="7 11" id="KW-1133">Transmembrane helix</keyword>
<comment type="function">
    <text evidence="9">Part of the ABC transporter complex LsrABCD involved in autoinducer 2 (AI-2) import. Probably responsible for the translocation of the substrate across the membrane.</text>
</comment>
<dbReference type="CDD" id="cd06579">
    <property type="entry name" value="TM_PBP1_transp_AraH_like"/>
    <property type="match status" value="1"/>
</dbReference>
<keyword evidence="8 11" id="KW-0472">Membrane</keyword>
<dbReference type="GO" id="GO:0022857">
    <property type="term" value="F:transmembrane transporter activity"/>
    <property type="evidence" value="ECO:0007669"/>
    <property type="project" value="InterPro"/>
</dbReference>
<evidence type="ECO:0000313" key="12">
    <source>
        <dbReference type="EMBL" id="MDS0244312.1"/>
    </source>
</evidence>
<evidence type="ECO:0000256" key="7">
    <source>
        <dbReference type="ARBA" id="ARBA00022989"/>
    </source>
</evidence>